<dbReference type="EC" id="3.4.11.5" evidence="8 10"/>
<dbReference type="InterPro" id="IPR002410">
    <property type="entry name" value="Peptidase_S33"/>
</dbReference>
<evidence type="ECO:0000256" key="2">
    <source>
        <dbReference type="ARBA" id="ARBA00004496"/>
    </source>
</evidence>
<evidence type="ECO:0000256" key="5">
    <source>
        <dbReference type="ARBA" id="ARBA00022490"/>
    </source>
</evidence>
<dbReference type="GO" id="GO:0004177">
    <property type="term" value="F:aminopeptidase activity"/>
    <property type="evidence" value="ECO:0007669"/>
    <property type="project" value="UniProtKB-UniRule"/>
</dbReference>
<evidence type="ECO:0000256" key="6">
    <source>
        <dbReference type="ARBA" id="ARBA00022670"/>
    </source>
</evidence>
<keyword evidence="4 8" id="KW-0031">Aminopeptidase</keyword>
<gene>
    <name evidence="12" type="ORF">O181_056612</name>
</gene>
<dbReference type="PANTHER" id="PTHR43722:SF1">
    <property type="entry name" value="PROLINE IMINOPEPTIDASE"/>
    <property type="match status" value="1"/>
</dbReference>
<keyword evidence="5 8" id="KW-0963">Cytoplasm</keyword>
<sequence>MSTKPLFDLVEPFKKEHLNVSELHSLYVEQSGNPQGQPIVFIHGGPGAGCSDEDRQLFDPNSYHIVLFDQRGSGKSTPSSCLEDNTTWHLVEDIEKIRQHLKIDKWVVFGGSWGSTLSLAYAQTHPDKVKALILRGIFCLRQSELQFFYQGPGTNFIFPEHWDEYVSIIPAEERDNMISAYYKRLTSDDPNVRAEAAKRWSVWECSTSRLFVDPEYVKKAYEDDFADKFARIECHYFVNRGWMRDGQLLEKKEIDKIRHIPAVIIQGRYDCVCPAKTAWELHKVWPEAEFKIISDAGHSAKEKGIQHELVNAANLFKTL</sequence>
<proteinExistence type="inferred from homology"/>
<dbReference type="Pfam" id="PF00561">
    <property type="entry name" value="Abhydrolase_1"/>
    <property type="match status" value="1"/>
</dbReference>
<dbReference type="Proteomes" id="UP000765509">
    <property type="component" value="Unassembled WGS sequence"/>
</dbReference>
<evidence type="ECO:0000256" key="7">
    <source>
        <dbReference type="ARBA" id="ARBA00022801"/>
    </source>
</evidence>
<dbReference type="InterPro" id="IPR000073">
    <property type="entry name" value="AB_hydrolase_1"/>
</dbReference>
<feature type="active site" description="Nucleophile" evidence="9">
    <location>
        <position position="112"/>
    </location>
</feature>
<dbReference type="EMBL" id="AVOT02025550">
    <property type="protein sequence ID" value="MBW0516897.1"/>
    <property type="molecule type" value="Genomic_DNA"/>
</dbReference>
<keyword evidence="7 8" id="KW-0378">Hydrolase</keyword>
<feature type="domain" description="AB hydrolase-1" evidence="11">
    <location>
        <begin position="38"/>
        <end position="301"/>
    </location>
</feature>
<keyword evidence="13" id="KW-1185">Reference proteome</keyword>
<dbReference type="InterPro" id="IPR029058">
    <property type="entry name" value="AB_hydrolase_fold"/>
</dbReference>
<comment type="subcellular location">
    <subcellularLocation>
        <location evidence="2 8">Cytoplasm</location>
    </subcellularLocation>
</comment>
<dbReference type="SUPFAM" id="SSF53474">
    <property type="entry name" value="alpha/beta-Hydrolases"/>
    <property type="match status" value="1"/>
</dbReference>
<evidence type="ECO:0000256" key="4">
    <source>
        <dbReference type="ARBA" id="ARBA00022438"/>
    </source>
</evidence>
<dbReference type="PRINTS" id="PR00111">
    <property type="entry name" value="ABHYDROLASE"/>
</dbReference>
<evidence type="ECO:0000256" key="8">
    <source>
        <dbReference type="PIRNR" id="PIRNR006431"/>
    </source>
</evidence>
<comment type="similarity">
    <text evidence="3 8 10">Belongs to the peptidase S33 family.</text>
</comment>
<accession>A0A9Q3HUL9</accession>
<protein>
    <recommendedName>
        <fullName evidence="8 10">Proline iminopeptidase</fullName>
        <shortName evidence="8">PIP</shortName>
        <ecNumber evidence="8 10">3.4.11.5</ecNumber>
    </recommendedName>
    <alternativeName>
        <fullName evidence="8">Prolyl aminopeptidase</fullName>
    </alternativeName>
</protein>
<feature type="active site" evidence="9">
    <location>
        <position position="270"/>
    </location>
</feature>
<dbReference type="PIRSF" id="PIRSF006431">
    <property type="entry name" value="Pept_S33"/>
    <property type="match status" value="1"/>
</dbReference>
<dbReference type="PRINTS" id="PR00793">
    <property type="entry name" value="PROAMNOPTASE"/>
</dbReference>
<evidence type="ECO:0000256" key="10">
    <source>
        <dbReference type="RuleBase" id="RU003421"/>
    </source>
</evidence>
<evidence type="ECO:0000256" key="9">
    <source>
        <dbReference type="PIRSR" id="PIRSR006431-1"/>
    </source>
</evidence>
<comment type="catalytic activity">
    <reaction evidence="1 8 10">
        <text>Release of N-terminal proline from a peptide.</text>
        <dbReference type="EC" id="3.4.11.5"/>
    </reaction>
</comment>
<dbReference type="InterPro" id="IPR005944">
    <property type="entry name" value="Pro_iminopeptidase"/>
</dbReference>
<keyword evidence="6 8" id="KW-0645">Protease</keyword>
<feature type="active site" description="Proton donor" evidence="9">
    <location>
        <position position="298"/>
    </location>
</feature>
<reference evidence="12" key="1">
    <citation type="submission" date="2021-03" db="EMBL/GenBank/DDBJ databases">
        <title>Draft genome sequence of rust myrtle Austropuccinia psidii MF-1, a brazilian biotype.</title>
        <authorList>
            <person name="Quecine M.C."/>
            <person name="Pachon D.M.R."/>
            <person name="Bonatelli M.L."/>
            <person name="Correr F.H."/>
            <person name="Franceschini L.M."/>
            <person name="Leite T.F."/>
            <person name="Margarido G.R.A."/>
            <person name="Almeida C.A."/>
            <person name="Ferrarezi J.A."/>
            <person name="Labate C.A."/>
        </authorList>
    </citation>
    <scope>NUCLEOTIDE SEQUENCE</scope>
    <source>
        <strain evidence="12">MF-1</strain>
    </source>
</reference>
<evidence type="ECO:0000256" key="3">
    <source>
        <dbReference type="ARBA" id="ARBA00010088"/>
    </source>
</evidence>
<dbReference type="Gene3D" id="3.40.50.1820">
    <property type="entry name" value="alpha/beta hydrolase"/>
    <property type="match status" value="1"/>
</dbReference>
<evidence type="ECO:0000259" key="11">
    <source>
        <dbReference type="Pfam" id="PF00561"/>
    </source>
</evidence>
<dbReference type="AlphaFoldDB" id="A0A9Q3HUL9"/>
<evidence type="ECO:0000256" key="1">
    <source>
        <dbReference type="ARBA" id="ARBA00001585"/>
    </source>
</evidence>
<dbReference type="GO" id="GO:0005737">
    <property type="term" value="C:cytoplasm"/>
    <property type="evidence" value="ECO:0007669"/>
    <property type="project" value="UniProtKB-SubCell"/>
</dbReference>
<name>A0A9Q3HUL9_9BASI</name>
<evidence type="ECO:0000313" key="12">
    <source>
        <dbReference type="EMBL" id="MBW0516897.1"/>
    </source>
</evidence>
<dbReference type="PANTHER" id="PTHR43722">
    <property type="entry name" value="PROLINE IMINOPEPTIDASE"/>
    <property type="match status" value="1"/>
</dbReference>
<evidence type="ECO:0000313" key="13">
    <source>
        <dbReference type="Proteomes" id="UP000765509"/>
    </source>
</evidence>
<organism evidence="12 13">
    <name type="scientific">Austropuccinia psidii MF-1</name>
    <dbReference type="NCBI Taxonomy" id="1389203"/>
    <lineage>
        <taxon>Eukaryota</taxon>
        <taxon>Fungi</taxon>
        <taxon>Dikarya</taxon>
        <taxon>Basidiomycota</taxon>
        <taxon>Pucciniomycotina</taxon>
        <taxon>Pucciniomycetes</taxon>
        <taxon>Pucciniales</taxon>
        <taxon>Sphaerophragmiaceae</taxon>
        <taxon>Austropuccinia</taxon>
    </lineage>
</organism>
<dbReference type="NCBIfam" id="TIGR01249">
    <property type="entry name" value="pro_imino_pep_1"/>
    <property type="match status" value="1"/>
</dbReference>
<comment type="caution">
    <text evidence="12">The sequence shown here is derived from an EMBL/GenBank/DDBJ whole genome shotgun (WGS) entry which is preliminary data.</text>
</comment>
<dbReference type="OrthoDB" id="10249433at2759"/>
<dbReference type="GO" id="GO:0006508">
    <property type="term" value="P:proteolysis"/>
    <property type="evidence" value="ECO:0007669"/>
    <property type="project" value="UniProtKB-KW"/>
</dbReference>